<reference evidence="2" key="1">
    <citation type="journal article" date="2014" name="Stand. Genomic Sci.">
        <title>Genome sequence of the exopolysaccharide-producing Salipiger mucosus type strain (DSM 16094(T)), a moderately halophilic member of the Roseobacter clade.</title>
        <authorList>
            <person name="Riedel T."/>
            <person name="Spring S."/>
            <person name="Fiebig A."/>
            <person name="Petersen J."/>
            <person name="Kyrpides N.C."/>
            <person name="Goker M."/>
            <person name="Klenk H.P."/>
        </authorList>
    </citation>
    <scope>NUCLEOTIDE SEQUENCE [LARGE SCALE GENOMIC DNA]</scope>
    <source>
        <strain evidence="2">DSM 16094</strain>
    </source>
</reference>
<organism evidence="1 2">
    <name type="scientific">Salipiger mucosus DSM 16094</name>
    <dbReference type="NCBI Taxonomy" id="1123237"/>
    <lineage>
        <taxon>Bacteria</taxon>
        <taxon>Pseudomonadati</taxon>
        <taxon>Pseudomonadota</taxon>
        <taxon>Alphaproteobacteria</taxon>
        <taxon>Rhodobacterales</taxon>
        <taxon>Roseobacteraceae</taxon>
        <taxon>Salipiger</taxon>
    </lineage>
</organism>
<dbReference type="HOGENOM" id="CLU_3029814_0_0_5"/>
<proteinExistence type="predicted"/>
<accession>S9R4Q9</accession>
<sequence length="55" mass="6251">MRPRPCVTWSQKPAAPVNRLDLCRCGLLNPALTFQGQVAPLSWTIRTRICSSRQR</sequence>
<evidence type="ECO:0000313" key="1">
    <source>
        <dbReference type="EMBL" id="EPX86917.1"/>
    </source>
</evidence>
<name>S9R4Q9_9RHOB</name>
<gene>
    <name evidence="1" type="ORF">Salmuc_01568</name>
</gene>
<protein>
    <submittedName>
        <fullName evidence="1">Uncharacterized protein</fullName>
    </submittedName>
</protein>
<evidence type="ECO:0000313" key="2">
    <source>
        <dbReference type="Proteomes" id="UP000015347"/>
    </source>
</evidence>
<keyword evidence="2" id="KW-1185">Reference proteome</keyword>
<dbReference type="STRING" id="1123237.Salmuc_01568"/>
<dbReference type="EMBL" id="APVH01000003">
    <property type="protein sequence ID" value="EPX86917.1"/>
    <property type="molecule type" value="Genomic_DNA"/>
</dbReference>
<dbReference type="AlphaFoldDB" id="S9R4Q9"/>
<dbReference type="Proteomes" id="UP000015347">
    <property type="component" value="Unassembled WGS sequence"/>
</dbReference>
<comment type="caution">
    <text evidence="1">The sequence shown here is derived from an EMBL/GenBank/DDBJ whole genome shotgun (WGS) entry which is preliminary data.</text>
</comment>